<evidence type="ECO:0000313" key="2">
    <source>
        <dbReference type="EMBL" id="RKF71116.1"/>
    </source>
</evidence>
<name>A0A420I977_9PEZI</name>
<dbReference type="AlphaFoldDB" id="A0A420I977"/>
<protein>
    <submittedName>
        <fullName evidence="2">Uncharacterized protein</fullName>
    </submittedName>
</protein>
<accession>A0A420I977</accession>
<dbReference type="OrthoDB" id="3614063at2759"/>
<feature type="region of interest" description="Disordered" evidence="1">
    <location>
        <begin position="67"/>
        <end position="119"/>
    </location>
</feature>
<evidence type="ECO:0000313" key="3">
    <source>
        <dbReference type="Proteomes" id="UP000285405"/>
    </source>
</evidence>
<organism evidence="2 3">
    <name type="scientific">Golovinomyces cichoracearum</name>
    <dbReference type="NCBI Taxonomy" id="62708"/>
    <lineage>
        <taxon>Eukaryota</taxon>
        <taxon>Fungi</taxon>
        <taxon>Dikarya</taxon>
        <taxon>Ascomycota</taxon>
        <taxon>Pezizomycotina</taxon>
        <taxon>Leotiomycetes</taxon>
        <taxon>Erysiphales</taxon>
        <taxon>Erysiphaceae</taxon>
        <taxon>Golovinomyces</taxon>
    </lineage>
</organism>
<sequence>MEQINSFACKLQDILKDPVYSSGVEPESIVSMIEDVALVCNGKKKHVRIPKPLRGIAPMVSIRFPSAVGRNGHTTSVPPLKYQKGRRSRRSEARKMSEHPCSNEKTHVGDTSYENKKQGVKKECDGIVREIERAMKQFDIRNSL</sequence>
<dbReference type="EMBL" id="MCBR01010712">
    <property type="protein sequence ID" value="RKF71116.1"/>
    <property type="molecule type" value="Genomic_DNA"/>
</dbReference>
<gene>
    <name evidence="2" type="ORF">GcC1_107015</name>
</gene>
<dbReference type="Proteomes" id="UP000285405">
    <property type="component" value="Unassembled WGS sequence"/>
</dbReference>
<proteinExistence type="predicted"/>
<feature type="compositionally biased region" description="Basic and acidic residues" evidence="1">
    <location>
        <begin position="90"/>
        <end position="119"/>
    </location>
</feature>
<evidence type="ECO:0000256" key="1">
    <source>
        <dbReference type="SAM" id="MobiDB-lite"/>
    </source>
</evidence>
<reference evidence="2 3" key="1">
    <citation type="journal article" date="2018" name="BMC Genomics">
        <title>Comparative genome analyses reveal sequence features reflecting distinct modes of host-adaptation between dicot and monocot powdery mildew.</title>
        <authorList>
            <person name="Wu Y."/>
            <person name="Ma X."/>
            <person name="Pan Z."/>
            <person name="Kale S.D."/>
            <person name="Song Y."/>
            <person name="King H."/>
            <person name="Zhang Q."/>
            <person name="Presley C."/>
            <person name="Deng X."/>
            <person name="Wei C.I."/>
            <person name="Xiao S."/>
        </authorList>
    </citation>
    <scope>NUCLEOTIDE SEQUENCE [LARGE SCALE GENOMIC DNA]</scope>
    <source>
        <strain evidence="2">UCSC1</strain>
    </source>
</reference>
<comment type="caution">
    <text evidence="2">The sequence shown here is derived from an EMBL/GenBank/DDBJ whole genome shotgun (WGS) entry which is preliminary data.</text>
</comment>